<gene>
    <name evidence="1" type="ORF">G7057_02155</name>
</gene>
<reference evidence="1 2" key="1">
    <citation type="journal article" date="2017" name="Int. J. Syst. Evol. Microbiol.">
        <title>Jeotgalibaca porci sp. nov. and Jeotgalibaca arthritidis sp. nov., isolated from pigs, and emended description of the genus Jeotgalibaca.</title>
        <authorList>
            <person name="Zamora L."/>
            <person name="Perez-Sancho M."/>
            <person name="Dominguez L."/>
            <person name="Fernandez-Garayzabal J.F."/>
            <person name="Vela A.I."/>
        </authorList>
    </citation>
    <scope>NUCLEOTIDE SEQUENCE [LARGE SCALE GENOMIC DNA]</scope>
    <source>
        <strain evidence="1 2">CECT 9157</strain>
    </source>
</reference>
<organism evidence="1 2">
    <name type="scientific">Jeotgalibaca arthritidis</name>
    <dbReference type="NCBI Taxonomy" id="1868794"/>
    <lineage>
        <taxon>Bacteria</taxon>
        <taxon>Bacillati</taxon>
        <taxon>Bacillota</taxon>
        <taxon>Bacilli</taxon>
        <taxon>Lactobacillales</taxon>
        <taxon>Carnobacteriaceae</taxon>
        <taxon>Jeotgalibaca</taxon>
    </lineage>
</organism>
<dbReference type="KEGG" id="jar:G7057_02155"/>
<dbReference type="AlphaFoldDB" id="A0A6G7K806"/>
<protein>
    <submittedName>
        <fullName evidence="1">Uncharacterized protein</fullName>
    </submittedName>
</protein>
<evidence type="ECO:0000313" key="1">
    <source>
        <dbReference type="EMBL" id="QII81394.1"/>
    </source>
</evidence>
<dbReference type="RefSeq" id="WP_166160983.1">
    <property type="nucleotide sequence ID" value="NZ_CP049740.1"/>
</dbReference>
<proteinExistence type="predicted"/>
<name>A0A6G7K806_9LACT</name>
<evidence type="ECO:0000313" key="2">
    <source>
        <dbReference type="Proteomes" id="UP000501451"/>
    </source>
</evidence>
<keyword evidence="2" id="KW-1185">Reference proteome</keyword>
<accession>A0A6G7K806</accession>
<dbReference type="EMBL" id="CP049740">
    <property type="protein sequence ID" value="QII81394.1"/>
    <property type="molecule type" value="Genomic_DNA"/>
</dbReference>
<dbReference type="Proteomes" id="UP000501451">
    <property type="component" value="Chromosome"/>
</dbReference>
<sequence length="140" mass="16867">MNEKYQWVVFYEEFADKLYTYADRKDELFEIIREFESKYRYFQYLKLDKKEWWEPRNYTIDPFSVMAVMNRGLTDENRSIIGELYAEIFNISSPVPTMFSGIPFLNNMRSFLGDTENNPLWTLFEVALKYAETKVVTNLV</sequence>